<comment type="subcellular location">
    <subcellularLocation>
        <location evidence="1">Membrane</location>
        <topology evidence="1">Multi-pass membrane protein</topology>
    </subcellularLocation>
</comment>
<keyword evidence="5" id="KW-0040">ANK repeat</keyword>
<comment type="caution">
    <text evidence="9">The sequence shown here is derived from an EMBL/GenBank/DDBJ whole genome shotgun (WGS) entry which is preliminary data.</text>
</comment>
<evidence type="ECO:0000256" key="7">
    <source>
        <dbReference type="SAM" id="Phobius"/>
    </source>
</evidence>
<gene>
    <name evidence="9" type="ORF">Nepgr_009068</name>
</gene>
<evidence type="ECO:0000259" key="8">
    <source>
        <dbReference type="Pfam" id="PF13962"/>
    </source>
</evidence>
<dbReference type="AlphaFoldDB" id="A0AAD3XJU1"/>
<keyword evidence="10" id="KW-1185">Reference proteome</keyword>
<dbReference type="PANTHER" id="PTHR24186:SF37">
    <property type="entry name" value="PGG DOMAIN-CONTAINING PROTEIN"/>
    <property type="match status" value="1"/>
</dbReference>
<keyword evidence="2 7" id="KW-0812">Transmembrane</keyword>
<accession>A0AAD3XJU1</accession>
<keyword evidence="6 7" id="KW-0472">Membrane</keyword>
<proteinExistence type="predicted"/>
<feature type="transmembrane region" description="Helical" evidence="7">
    <location>
        <begin position="238"/>
        <end position="256"/>
    </location>
</feature>
<reference evidence="9" key="1">
    <citation type="submission" date="2023-05" db="EMBL/GenBank/DDBJ databases">
        <title>Nepenthes gracilis genome sequencing.</title>
        <authorList>
            <person name="Fukushima K."/>
        </authorList>
    </citation>
    <scope>NUCLEOTIDE SEQUENCE</scope>
    <source>
        <strain evidence="9">SING2019-196</strain>
    </source>
</reference>
<dbReference type="Pfam" id="PF13962">
    <property type="entry name" value="PGG"/>
    <property type="match status" value="1"/>
</dbReference>
<dbReference type="GO" id="GO:0005886">
    <property type="term" value="C:plasma membrane"/>
    <property type="evidence" value="ECO:0007669"/>
    <property type="project" value="TreeGrafter"/>
</dbReference>
<dbReference type="EMBL" id="BSYO01000007">
    <property type="protein sequence ID" value="GMH07228.1"/>
    <property type="molecule type" value="Genomic_DNA"/>
</dbReference>
<protein>
    <recommendedName>
        <fullName evidence="8">PGG domain-containing protein</fullName>
    </recommendedName>
</protein>
<feature type="transmembrane region" description="Helical" evidence="7">
    <location>
        <begin position="204"/>
        <end position="226"/>
    </location>
</feature>
<organism evidence="9 10">
    <name type="scientific">Nepenthes gracilis</name>
    <name type="common">Slender pitcher plant</name>
    <dbReference type="NCBI Taxonomy" id="150966"/>
    <lineage>
        <taxon>Eukaryota</taxon>
        <taxon>Viridiplantae</taxon>
        <taxon>Streptophyta</taxon>
        <taxon>Embryophyta</taxon>
        <taxon>Tracheophyta</taxon>
        <taxon>Spermatophyta</taxon>
        <taxon>Magnoliopsida</taxon>
        <taxon>eudicotyledons</taxon>
        <taxon>Gunneridae</taxon>
        <taxon>Pentapetalae</taxon>
        <taxon>Caryophyllales</taxon>
        <taxon>Nepenthaceae</taxon>
        <taxon>Nepenthes</taxon>
    </lineage>
</organism>
<sequence length="323" mass="34544">MDAFAQIIKNEGTKSFFKGAGAGANILRAIAGAGVLAGYDKLQTIDFLTKIASIDVNAKNVFGLTALDLLEMRLKDASSDYLNIGQLLQHAGAVNSRSNVSSETTGATSNTMSTVAGGSTLQEILDRFLSKQEEWHKQQERNGRLESQRNAIMIAASLFAAAAFQAGVNPPGGFWQDTVISNDTHTIPHVAGRSILASSSPFDYLAIVVANATAFLTSSFVFLLLLSGLPLKNGICTGILMGAVWIAIMAAVYGFFVSTQATLDDFSLSSAITEPLCITFFAICGFIIWGHIRRFLVKIVRRCWRIHRPSSSSTTAPANPGSV</sequence>
<dbReference type="Proteomes" id="UP001279734">
    <property type="component" value="Unassembled WGS sequence"/>
</dbReference>
<keyword evidence="4 7" id="KW-1133">Transmembrane helix</keyword>
<feature type="domain" description="PGG" evidence="8">
    <location>
        <begin position="144"/>
        <end position="259"/>
    </location>
</feature>
<evidence type="ECO:0000256" key="6">
    <source>
        <dbReference type="ARBA" id="ARBA00023136"/>
    </source>
</evidence>
<evidence type="ECO:0000256" key="3">
    <source>
        <dbReference type="ARBA" id="ARBA00022737"/>
    </source>
</evidence>
<evidence type="ECO:0000256" key="5">
    <source>
        <dbReference type="ARBA" id="ARBA00023043"/>
    </source>
</evidence>
<name>A0AAD3XJU1_NEPGR</name>
<dbReference type="InterPro" id="IPR026961">
    <property type="entry name" value="PGG_dom"/>
</dbReference>
<dbReference type="PANTHER" id="PTHR24186">
    <property type="entry name" value="PROTEIN PHOSPHATASE 1 REGULATORY SUBUNIT"/>
    <property type="match status" value="1"/>
</dbReference>
<feature type="transmembrane region" description="Helical" evidence="7">
    <location>
        <begin position="268"/>
        <end position="292"/>
    </location>
</feature>
<evidence type="ECO:0000313" key="10">
    <source>
        <dbReference type="Proteomes" id="UP001279734"/>
    </source>
</evidence>
<evidence type="ECO:0000313" key="9">
    <source>
        <dbReference type="EMBL" id="GMH07228.1"/>
    </source>
</evidence>
<keyword evidence="3" id="KW-0677">Repeat</keyword>
<feature type="transmembrane region" description="Helical" evidence="7">
    <location>
        <begin position="151"/>
        <end position="168"/>
    </location>
</feature>
<evidence type="ECO:0000256" key="2">
    <source>
        <dbReference type="ARBA" id="ARBA00022692"/>
    </source>
</evidence>
<evidence type="ECO:0000256" key="4">
    <source>
        <dbReference type="ARBA" id="ARBA00022989"/>
    </source>
</evidence>
<evidence type="ECO:0000256" key="1">
    <source>
        <dbReference type="ARBA" id="ARBA00004141"/>
    </source>
</evidence>